<sequence>MVLVQFNNTDPISFNDRHILTCFLQCNAMLKMLITDVQKIYMKRKDSSSSSSSIQMNETSSCWSSCPFCYQQVLSEQLERHANNHFEDQDENEDIAFDFFDSPQHNTTTRVDNPMQPETGSLTRSEEATTSNQKNIHSSVSLQDTTNLGFIPLLKNALECDACKSTSILSGYVDHFQTLDFEDVGWGCGWRNIQMLASHLLVQTQEAREVLFGGAGFVPDIPSLQRWLETAWDKGFDIAGSNDFDRKIYGKRSWIGTTECAALFRSFGLRARIVDFSRDYGSKRKKVIGPMDKYLNKPVAADAGSSDDKCMVEGRQLLANWVWSYFSDNMLSKSSCNRVVVTQKAPLYFQHDGHSRTIVGIQLKSLPNGVQQYNLLILDPAHKTQVLKSCLSKKVGWQRFIKRGIHTLKKPDYQLCYMDPGIATGTEMEKLKILESTRFEF</sequence>
<evidence type="ECO:0000313" key="2">
    <source>
        <dbReference type="Proteomes" id="UP001055879"/>
    </source>
</evidence>
<organism evidence="1 2">
    <name type="scientific">Arctium lappa</name>
    <name type="common">Greater burdock</name>
    <name type="synonym">Lappa major</name>
    <dbReference type="NCBI Taxonomy" id="4217"/>
    <lineage>
        <taxon>Eukaryota</taxon>
        <taxon>Viridiplantae</taxon>
        <taxon>Streptophyta</taxon>
        <taxon>Embryophyta</taxon>
        <taxon>Tracheophyta</taxon>
        <taxon>Spermatophyta</taxon>
        <taxon>Magnoliopsida</taxon>
        <taxon>eudicotyledons</taxon>
        <taxon>Gunneridae</taxon>
        <taxon>Pentapetalae</taxon>
        <taxon>asterids</taxon>
        <taxon>campanulids</taxon>
        <taxon>Asterales</taxon>
        <taxon>Asteraceae</taxon>
        <taxon>Carduoideae</taxon>
        <taxon>Cardueae</taxon>
        <taxon>Arctiinae</taxon>
        <taxon>Arctium</taxon>
    </lineage>
</organism>
<proteinExistence type="predicted"/>
<dbReference type="Proteomes" id="UP001055879">
    <property type="component" value="Linkage Group LG03"/>
</dbReference>
<dbReference type="EMBL" id="CM042049">
    <property type="protein sequence ID" value="KAI3749129.1"/>
    <property type="molecule type" value="Genomic_DNA"/>
</dbReference>
<name>A0ACB9DR16_ARCLA</name>
<accession>A0ACB9DR16</accession>
<comment type="caution">
    <text evidence="1">The sequence shown here is derived from an EMBL/GenBank/DDBJ whole genome shotgun (WGS) entry which is preliminary data.</text>
</comment>
<reference evidence="1 2" key="2">
    <citation type="journal article" date="2022" name="Mol. Ecol. Resour.">
        <title>The genomes of chicory, endive, great burdock and yacon provide insights into Asteraceae paleo-polyploidization history and plant inulin production.</title>
        <authorList>
            <person name="Fan W."/>
            <person name="Wang S."/>
            <person name="Wang H."/>
            <person name="Wang A."/>
            <person name="Jiang F."/>
            <person name="Liu H."/>
            <person name="Zhao H."/>
            <person name="Xu D."/>
            <person name="Zhang Y."/>
        </authorList>
    </citation>
    <scope>NUCLEOTIDE SEQUENCE [LARGE SCALE GENOMIC DNA]</scope>
    <source>
        <strain evidence="2">cv. Niubang</strain>
    </source>
</reference>
<protein>
    <submittedName>
        <fullName evidence="1">Uncharacterized protein</fullName>
    </submittedName>
</protein>
<keyword evidence="2" id="KW-1185">Reference proteome</keyword>
<gene>
    <name evidence="1" type="ORF">L6452_12731</name>
</gene>
<reference evidence="2" key="1">
    <citation type="journal article" date="2022" name="Mol. Ecol. Resour.">
        <title>The genomes of chicory, endive, great burdock and yacon provide insights into Asteraceae palaeo-polyploidization history and plant inulin production.</title>
        <authorList>
            <person name="Fan W."/>
            <person name="Wang S."/>
            <person name="Wang H."/>
            <person name="Wang A."/>
            <person name="Jiang F."/>
            <person name="Liu H."/>
            <person name="Zhao H."/>
            <person name="Xu D."/>
            <person name="Zhang Y."/>
        </authorList>
    </citation>
    <scope>NUCLEOTIDE SEQUENCE [LARGE SCALE GENOMIC DNA]</scope>
    <source>
        <strain evidence="2">cv. Niubang</strain>
    </source>
</reference>
<evidence type="ECO:0000313" key="1">
    <source>
        <dbReference type="EMBL" id="KAI3749129.1"/>
    </source>
</evidence>